<protein>
    <recommendedName>
        <fullName evidence="4">DNA polymerase delta subunit 4</fullName>
    </recommendedName>
</protein>
<feature type="compositionally biased region" description="Basic and acidic residues" evidence="1">
    <location>
        <begin position="52"/>
        <end position="77"/>
    </location>
</feature>
<dbReference type="AlphaFoldDB" id="A0A2N0PQU2"/>
<feature type="region of interest" description="Disordered" evidence="1">
    <location>
        <begin position="1"/>
        <end position="81"/>
    </location>
</feature>
<proteinExistence type="predicted"/>
<dbReference type="Pfam" id="PF04081">
    <property type="entry name" value="DNA_pol_delta_4"/>
    <property type="match status" value="1"/>
</dbReference>
<evidence type="ECO:0000256" key="1">
    <source>
        <dbReference type="SAM" id="MobiDB-lite"/>
    </source>
</evidence>
<dbReference type="InterPro" id="IPR007218">
    <property type="entry name" value="DNA_pol_delta_4"/>
</dbReference>
<reference evidence="2 3" key="2">
    <citation type="submission" date="2017-09" db="EMBL/GenBank/DDBJ databases">
        <title>Extensive intraspecific genome diversity in a model arbuscular mycorrhizal fungus.</title>
        <authorList>
            <person name="Chen E.C."/>
            <person name="Morin E."/>
            <person name="Beaudet D."/>
            <person name="Noel J."/>
            <person name="Ndikumana S."/>
            <person name="Charron P."/>
            <person name="St-Onge C."/>
            <person name="Giorgi J."/>
            <person name="Grigoriev I.V."/>
            <person name="Roux C."/>
            <person name="Martin F.M."/>
            <person name="Corradi N."/>
        </authorList>
    </citation>
    <scope>NUCLEOTIDE SEQUENCE [LARGE SCALE GENOMIC DNA]</scope>
    <source>
        <strain evidence="2 3">A5</strain>
    </source>
</reference>
<dbReference type="EMBL" id="LLXJ01000480">
    <property type="protein sequence ID" value="PKC09175.1"/>
    <property type="molecule type" value="Genomic_DNA"/>
</dbReference>
<organism evidence="2 3">
    <name type="scientific">Rhizophagus irregularis</name>
    <dbReference type="NCBI Taxonomy" id="588596"/>
    <lineage>
        <taxon>Eukaryota</taxon>
        <taxon>Fungi</taxon>
        <taxon>Fungi incertae sedis</taxon>
        <taxon>Mucoromycota</taxon>
        <taxon>Glomeromycotina</taxon>
        <taxon>Glomeromycetes</taxon>
        <taxon>Glomerales</taxon>
        <taxon>Glomeraceae</taxon>
        <taxon>Rhizophagus</taxon>
    </lineage>
</organism>
<dbReference type="VEuPathDB" id="FungiDB:FUN_012984"/>
<evidence type="ECO:0000313" key="2">
    <source>
        <dbReference type="EMBL" id="PKC09175.1"/>
    </source>
</evidence>
<evidence type="ECO:0000313" key="3">
    <source>
        <dbReference type="Proteomes" id="UP000232722"/>
    </source>
</evidence>
<dbReference type="VEuPathDB" id="FungiDB:RhiirA1_445019"/>
<gene>
    <name evidence="2" type="ORF">RhiirA5_499422</name>
</gene>
<comment type="caution">
    <text evidence="2">The sequence shown here is derived from an EMBL/GenBank/DDBJ whole genome shotgun (WGS) entry which is preliminary data.</text>
</comment>
<accession>A0A2N0PQU2</accession>
<sequence length="228" mass="26532">MKTTGTNNIKRTKLPNDSSNKKRRITLTKAQKKENHQKHLLMDQWQALKNQNLEDKAEKDKDKPKKNQNIEKSKREGPTVVVNEEIPATSIFVEQKNHVLDRQSISELDESENEAFDRDDLINEDDVPREASIDFIDLESDPEESLRDIEIRSKLTFHNDVYNPMESLLHAFDLNYKFGSCVGLTRLERWERAQNLGLNPPEEVKNALTSEVIRQNLKLNECVFYGRV</sequence>
<dbReference type="PANTHER" id="PTHR14303">
    <property type="entry name" value="DNA POLYMERASE DELTA SUBUNIT 4"/>
    <property type="match status" value="1"/>
</dbReference>
<evidence type="ECO:0008006" key="4">
    <source>
        <dbReference type="Google" id="ProtNLM"/>
    </source>
</evidence>
<dbReference type="VEuPathDB" id="FungiDB:RhiirFUN_020489"/>
<dbReference type="GO" id="GO:0043625">
    <property type="term" value="C:delta DNA polymerase complex"/>
    <property type="evidence" value="ECO:0007669"/>
    <property type="project" value="TreeGrafter"/>
</dbReference>
<dbReference type="PANTHER" id="PTHR14303:SF0">
    <property type="entry name" value="DNA POLYMERASE DELTA SUBUNIT 4"/>
    <property type="match status" value="1"/>
</dbReference>
<reference evidence="2 3" key="1">
    <citation type="submission" date="2016-04" db="EMBL/GenBank/DDBJ databases">
        <title>Genome analyses suggest a sexual origin of heterokaryosis in a supposedly ancient asexual fungus.</title>
        <authorList>
            <person name="Ropars J."/>
            <person name="Sedzielewska K."/>
            <person name="Noel J."/>
            <person name="Charron P."/>
            <person name="Farinelli L."/>
            <person name="Marton T."/>
            <person name="Kruger M."/>
            <person name="Pelin A."/>
            <person name="Brachmann A."/>
            <person name="Corradi N."/>
        </authorList>
    </citation>
    <scope>NUCLEOTIDE SEQUENCE [LARGE SCALE GENOMIC DNA]</scope>
    <source>
        <strain evidence="2 3">A5</strain>
    </source>
</reference>
<dbReference type="GO" id="GO:0006261">
    <property type="term" value="P:DNA-templated DNA replication"/>
    <property type="evidence" value="ECO:0007669"/>
    <property type="project" value="TreeGrafter"/>
</dbReference>
<dbReference type="Proteomes" id="UP000232722">
    <property type="component" value="Unassembled WGS sequence"/>
</dbReference>
<name>A0A2N0PQU2_9GLOM</name>
<dbReference type="GO" id="GO:0003887">
    <property type="term" value="F:DNA-directed DNA polymerase activity"/>
    <property type="evidence" value="ECO:0007669"/>
    <property type="project" value="TreeGrafter"/>
</dbReference>
<dbReference type="GO" id="GO:0000731">
    <property type="term" value="P:DNA synthesis involved in DNA repair"/>
    <property type="evidence" value="ECO:0007669"/>
    <property type="project" value="InterPro"/>
</dbReference>